<dbReference type="Proteomes" id="UP000254657">
    <property type="component" value="Unassembled WGS sequence"/>
</dbReference>
<dbReference type="EMBL" id="VINI01000009">
    <property type="protein sequence ID" value="MSS31717.1"/>
    <property type="molecule type" value="Genomic_DNA"/>
</dbReference>
<reference evidence="19" key="4">
    <citation type="submission" date="2018-07" db="EMBL/GenBank/DDBJ databases">
        <title>Draft genome sequence of Klebsiella pneumoniae K293.</title>
        <authorList>
            <person name="He F."/>
        </authorList>
    </citation>
    <scope>NUCLEOTIDE SEQUENCE</scope>
    <source>
        <strain evidence="19">K293</strain>
    </source>
</reference>
<dbReference type="EMBL" id="VSSY01000074">
    <property type="protein sequence ID" value="TYL71003.1"/>
    <property type="molecule type" value="Genomic_DNA"/>
</dbReference>
<dbReference type="Proteomes" id="UP000532829">
    <property type="component" value="Chromosome"/>
</dbReference>
<dbReference type="EMBL" id="CP068602">
    <property type="protein sequence ID" value="QQZ72188.1"/>
    <property type="molecule type" value="Genomic_DNA"/>
</dbReference>
<dbReference type="KEGG" id="kpne:KU54_003005"/>
<dbReference type="CDD" id="cd01164">
    <property type="entry name" value="FruK_PfkB_like"/>
    <property type="match status" value="1"/>
</dbReference>
<accession>A0A0J2JSN5</accession>
<evidence type="ECO:0000313" key="50">
    <source>
        <dbReference type="Proteomes" id="UP000595568"/>
    </source>
</evidence>
<reference evidence="18" key="6">
    <citation type="submission" date="2018-08" db="EMBL/GenBank/DDBJ databases">
        <title>Klebsiella pneumoniae genome sequencing and assembly.</title>
        <authorList>
            <person name="Martins R.C.R."/>
            <person name="Perdigao-Neto L.V."/>
            <person name="Costa S.F."/>
            <person name="Levin A.S.S."/>
        </authorList>
    </citation>
    <scope>NUCLEOTIDE SEQUENCE</scope>
    <source>
        <strain evidence="18">BC_5001</strain>
    </source>
</reference>
<dbReference type="RefSeq" id="WP_002917970.1">
    <property type="nucleotide sequence ID" value="NZ_ABLUVU020000005.1"/>
</dbReference>
<accession>A0A086IT99</accession>
<reference evidence="16 49" key="19">
    <citation type="submission" date="2020-12" db="EMBL/GenBank/DDBJ databases">
        <title>The complete genome of Klebsiella pneumoniae strain 090374.</title>
        <authorList>
            <person name="Wei L."/>
            <person name="Wen H."/>
            <person name="Liu L."/>
            <person name="Feng Y."/>
            <person name="Zong Z."/>
        </authorList>
    </citation>
    <scope>NUCLEOTIDE SEQUENCE [LARGE SCALE GENOMIC DNA]</scope>
    <source>
        <strain evidence="16 49">WCHKP090374</strain>
    </source>
</reference>
<evidence type="ECO:0000256" key="6">
    <source>
        <dbReference type="PIRNR" id="PIRNR000535"/>
    </source>
</evidence>
<reference evidence="8 31" key="1">
    <citation type="submission" date="2014-10" db="EMBL/GenBank/DDBJ databases">
        <title>Plasmid movement, recombination, and chromosomal integration amongst multidrug resistant commensal Escherichia coli clones within a single commercial turkey flock.</title>
        <authorList>
            <person name="Lang K."/>
            <person name="Dorn K."/>
            <person name="Danzeisen J."/>
            <person name="Johnson T."/>
        </authorList>
    </citation>
    <scope>NUCLEOTIDE SEQUENCE [LARGE SCALE GENOMIC DNA]</scope>
    <source>
        <strain evidence="8 31">UMNturkey9</strain>
    </source>
</reference>
<dbReference type="EMBL" id="WNPO01000027">
    <property type="protein sequence ID" value="MUA41388.1"/>
    <property type="molecule type" value="Genomic_DNA"/>
</dbReference>
<dbReference type="GO" id="GO:0005524">
    <property type="term" value="F:ATP binding"/>
    <property type="evidence" value="ECO:0007669"/>
    <property type="project" value="UniProtKB-KW"/>
</dbReference>
<dbReference type="Pfam" id="PF00294">
    <property type="entry name" value="PfkB"/>
    <property type="match status" value="1"/>
</dbReference>
<dbReference type="PIRSF" id="PIRSF000535">
    <property type="entry name" value="1PFK/6PFK/LacC"/>
    <property type="match status" value="1"/>
</dbReference>
<evidence type="ECO:0000313" key="41">
    <source>
        <dbReference type="Proteomes" id="UP000283322"/>
    </source>
</evidence>
<dbReference type="Proteomes" id="UP000468995">
    <property type="component" value="Unassembled WGS sequence"/>
</dbReference>
<evidence type="ECO:0000313" key="39">
    <source>
        <dbReference type="Proteomes" id="UP000269921"/>
    </source>
</evidence>
<evidence type="ECO:0000313" key="23">
    <source>
        <dbReference type="EMBL" id="SVN61900.1"/>
    </source>
</evidence>
<reference evidence="12 48" key="15">
    <citation type="submission" date="2019-11" db="EMBL/GenBank/DDBJ databases">
        <title>Emergence of a novel subclone of carbapenem-resistant Klebsiella pneumoniae ST11 with enhanced virulence and transmissibility: a molecular epidemiological, clinical, genomic study.</title>
        <authorList>
            <person name="Zhou K."/>
        </authorList>
    </citation>
    <scope>NUCLEOTIDE SEQUENCE [LARGE SCALE GENOMIC DNA]</scope>
    <source>
        <strain evidence="12 48">KP_38044</strain>
    </source>
</reference>
<dbReference type="Proteomes" id="UP000485085">
    <property type="component" value="Unassembled WGS sequence"/>
</dbReference>
<dbReference type="Proteomes" id="UP000252603">
    <property type="component" value="Unassembled WGS sequence"/>
</dbReference>
<dbReference type="EMBL" id="WJVL01000005">
    <property type="protein sequence ID" value="MRJ96025.1"/>
    <property type="molecule type" value="Genomic_DNA"/>
</dbReference>
<evidence type="ECO:0000313" key="29">
    <source>
        <dbReference type="EMBL" id="VCV76370.1"/>
    </source>
</evidence>
<evidence type="ECO:0000256" key="1">
    <source>
        <dbReference type="ARBA" id="ARBA00010688"/>
    </source>
</evidence>
<evidence type="ECO:0000313" key="25">
    <source>
        <dbReference type="EMBL" id="SWT13057.1"/>
    </source>
</evidence>
<evidence type="ECO:0000313" key="34">
    <source>
        <dbReference type="Proteomes" id="UP000252603"/>
    </source>
</evidence>
<organism evidence="25 36">
    <name type="scientific">Klebsiella pneumoniae</name>
    <dbReference type="NCBI Taxonomy" id="573"/>
    <lineage>
        <taxon>Bacteria</taxon>
        <taxon>Pseudomonadati</taxon>
        <taxon>Pseudomonadota</taxon>
        <taxon>Gammaproteobacteria</taxon>
        <taxon>Enterobacterales</taxon>
        <taxon>Enterobacteriaceae</taxon>
        <taxon>Klebsiella/Raoultella group</taxon>
        <taxon>Klebsiella</taxon>
        <taxon>Klebsiella pneumoniae complex</taxon>
    </lineage>
</organism>
<dbReference type="EMBL" id="CAAGWG010000005">
    <property type="protein sequence ID" value="VGC96819.1"/>
    <property type="molecule type" value="Genomic_DNA"/>
</dbReference>
<evidence type="ECO:0000313" key="20">
    <source>
        <dbReference type="EMBL" id="ROG92749.1"/>
    </source>
</evidence>
<keyword evidence="5" id="KW-0067">ATP-binding</keyword>
<evidence type="ECO:0000313" key="48">
    <source>
        <dbReference type="Proteomes" id="UP000485085"/>
    </source>
</evidence>
<reference evidence="21 40" key="11">
    <citation type="journal article" date="2019" name="Antimicrob. Agents Chemother.">
        <title>Applying Rapid Whole Genome Sequencing to Predict Phenotypic Antimicrobial Susceptibility Testing Results Among Carbapenem-Resistant Klebsiella pneumoniae Clinical Isolates.</title>
        <authorList>
            <person name="Tamma P.D."/>
            <person name="Fan Y."/>
            <person name="Bergman Y."/>
            <person name="Pertea G."/>
            <person name="Kazmi A."/>
            <person name="Lewis S."/>
            <person name="Carroll K.C."/>
            <person name="Schatz M.C."/>
            <person name="Timp W."/>
            <person name="Simner P.J."/>
        </authorList>
    </citation>
    <scope>NUCLEOTIDE SEQUENCE [LARGE SCALE GENOMIC DNA]</scope>
    <source>
        <strain evidence="21 40">KLPN_104</strain>
    </source>
</reference>
<dbReference type="EMBL" id="UKAW01000008">
    <property type="protein sequence ID" value="SXG16966.1"/>
    <property type="molecule type" value="Genomic_DNA"/>
</dbReference>
<evidence type="ECO:0000313" key="17">
    <source>
        <dbReference type="EMBL" id="QQZ72188.1"/>
    </source>
</evidence>
<dbReference type="InterPro" id="IPR017583">
    <property type="entry name" value="Tagatose/fructose_Pkinase"/>
</dbReference>
<dbReference type="Proteomes" id="UP000257587">
    <property type="component" value="Unassembled WGS sequence"/>
</dbReference>
<keyword evidence="4 25" id="KW-0418">Kinase</keyword>
<dbReference type="SUPFAM" id="SSF53613">
    <property type="entry name" value="Ribokinase-like"/>
    <property type="match status" value="1"/>
</dbReference>
<reference evidence="15 45" key="17">
    <citation type="journal article" date="2020" name="Antibiotics">
        <title>Molecular Typing, Characterization of Antimicrobial Resistance, Virulence Profiling and Analysis of Whole-Genome Sequence of Clinical Klebsiella pneumoniae Isolates.</title>
        <authorList>
            <person name="Shelenkov A."/>
            <person name="Mikhaylova Y."/>
            <person name="Yanushevich Y."/>
            <person name="Samoilov A."/>
            <person name="Petrova L."/>
            <person name="Fomina V."/>
            <person name="Gusarov V."/>
            <person name="Zamyatin M."/>
            <person name="Shagin D."/>
            <person name="Akimkin V."/>
        </authorList>
    </citation>
    <scope>NUCLEOTIDE SEQUENCE [LARGE SCALE GENOMIC DNA]</scope>
    <source>
        <strain evidence="15 45">CriePir120</strain>
    </source>
</reference>
<evidence type="ECO:0000313" key="44">
    <source>
        <dbReference type="Proteomes" id="UP000322977"/>
    </source>
</evidence>
<dbReference type="Proteomes" id="UP000031820">
    <property type="component" value="Unassembled WGS sequence"/>
</dbReference>
<evidence type="ECO:0000313" key="49">
    <source>
        <dbReference type="Proteomes" id="UP000532829"/>
    </source>
</evidence>
<dbReference type="EMBL" id="CP063008">
    <property type="protein sequence ID" value="QOU52404.1"/>
    <property type="molecule type" value="Genomic_DNA"/>
</dbReference>
<dbReference type="KEGG" id="kpb:FH42_14020"/>
<evidence type="ECO:0000259" key="7">
    <source>
        <dbReference type="Pfam" id="PF00294"/>
    </source>
</evidence>
<dbReference type="NCBIfam" id="TIGR03828">
    <property type="entry name" value="pfkB"/>
    <property type="match status" value="1"/>
</dbReference>
<dbReference type="EMBL" id="UIUC01000001">
    <property type="protein sequence ID" value="SVN61900.1"/>
    <property type="molecule type" value="Genomic_DNA"/>
</dbReference>
<evidence type="ECO:0000313" key="38">
    <source>
        <dbReference type="Proteomes" id="UP000259364"/>
    </source>
</evidence>
<evidence type="ECO:0000313" key="14">
    <source>
        <dbReference type="EMBL" id="PVU63853.1"/>
    </source>
</evidence>
<evidence type="ECO:0000313" key="18">
    <source>
        <dbReference type="EMBL" id="RBZ25958.1"/>
    </source>
</evidence>
<proteinExistence type="inferred from homology"/>
<dbReference type="EMBL" id="UFEU01000002">
    <property type="protein sequence ID" value="SSK22167.1"/>
    <property type="molecule type" value="Genomic_DNA"/>
</dbReference>
<evidence type="ECO:0000313" key="35">
    <source>
        <dbReference type="Proteomes" id="UP000257587"/>
    </source>
</evidence>
<evidence type="ECO:0000313" key="42">
    <source>
        <dbReference type="Proteomes" id="UP000294876"/>
    </source>
</evidence>
<dbReference type="InterPro" id="IPR022463">
    <property type="entry name" value="1-PFruKinase"/>
</dbReference>
<evidence type="ECO:0000313" key="10">
    <source>
        <dbReference type="EMBL" id="MRJ96025.1"/>
    </source>
</evidence>
<reference evidence="28 44" key="14">
    <citation type="submission" date="2019-08" db="EMBL/GenBank/DDBJ databases">
        <title>Phenotypic and genetic characterization of extended-spectrum b-lactamase-producing hypermucoviscous Klebsiella pneumoniae from Chile.</title>
        <authorList>
            <person name="Morales-Leon F."/>
            <person name="Caro C."/>
            <person name="Opazo-Capurro A."/>
            <person name="Lincopan N."/>
            <person name="Dominguez-Yevenes M."/>
            <person name="Lima C."/>
            <person name="Bello-Toledo H."/>
            <person name="Gonzalez-Rocha G."/>
        </authorList>
    </citation>
    <scope>NUCLEOTIDE SEQUENCE [LARGE SCALE GENOMIC DNA]</scope>
    <source>
        <strain evidence="28 44">UCO-494</strain>
    </source>
</reference>
<evidence type="ECO:0000313" key="33">
    <source>
        <dbReference type="Proteomes" id="UP000245817"/>
    </source>
</evidence>
<reference evidence="20 41" key="9">
    <citation type="submission" date="2018-10" db="EMBL/GenBank/DDBJ databases">
        <authorList>
            <person name="Vanduin D."/>
            <person name="Fouts D."/>
            <person name="Wright M."/>
            <person name="Sutton G."/>
            <person name="Nguyen K."/>
            <person name="Kreiswirth B."/>
            <person name="Chen L."/>
            <person name="Rojas L."/>
            <person name="Hujer A."/>
            <person name="Hujer K."/>
            <person name="Bonomo R."/>
            <person name="Adams M."/>
        </authorList>
    </citation>
    <scope>NUCLEOTIDE SEQUENCE [LARGE SCALE GENOMIC DNA]</scope>
    <source>
        <strain evidence="20 41">CRK0165</strain>
    </source>
</reference>
<evidence type="ECO:0000313" key="32">
    <source>
        <dbReference type="Proteomes" id="UP000234439"/>
    </source>
</evidence>
<evidence type="ECO:0000313" key="13">
    <source>
        <dbReference type="EMBL" id="PLE24355.1"/>
    </source>
</evidence>
<gene>
    <name evidence="25" type="primary">lacC_2</name>
    <name evidence="22" type="synonym">lacC_1</name>
    <name evidence="9" type="synonym">pfkB</name>
    <name evidence="13" type="ORF">B6I68_28375</name>
    <name evidence="29" type="ORF">BANRA_02363</name>
    <name evidence="20" type="ORF">BL124_00020160</name>
    <name evidence="14" type="ORF">CP554_04870</name>
    <name evidence="18" type="ORF">DM078_00790</name>
    <name evidence="19" type="ORF">DW286_10630</name>
    <name evidence="27" type="ORF">E1814_11300</name>
    <name evidence="21" type="ORF">EAO17_10690</name>
    <name evidence="11" type="ORF">FME62_13150</name>
    <name evidence="28" type="ORF">FXN67_29055</name>
    <name evidence="10" type="ORF">GJJ01_08615</name>
    <name evidence="15" type="ORF">GJJ08_002965</name>
    <name evidence="12" type="ORF">GNF00_16130</name>
    <name evidence="16" type="ORF">H3G96_024750</name>
    <name evidence="9" type="ORF">IE988_00030</name>
    <name evidence="17" type="ORF">JMZ77_02965</name>
    <name evidence="8" type="ORF">LS45_19310</name>
    <name evidence="30" type="ORF">SAMEA104567804_01949</name>
    <name evidence="26" type="ORF">SAMEA3499874_03258</name>
    <name evidence="23" type="ORF">SAMEA3649591_00011</name>
    <name evidence="24" type="ORF">SAMEA3720909_03422</name>
    <name evidence="25" type="ORF">SAMEA3729652_02207</name>
    <name evidence="22" type="ORF">SAMEA4364603_00701</name>
</gene>
<dbReference type="Proteomes" id="UP000439817">
    <property type="component" value="Chromosome"/>
</dbReference>
<dbReference type="EMBL" id="QOHW01000001">
    <property type="protein sequence ID" value="RBZ25958.1"/>
    <property type="molecule type" value="Genomic_DNA"/>
</dbReference>
<dbReference type="Proteomes" id="UP000441029">
    <property type="component" value="Unassembled WGS sequence"/>
</dbReference>
<reference evidence="13 32" key="2">
    <citation type="journal article" date="2017" name="J. Infect. Dis.">
        <title>An Analysis of the Epidemic of Klebsiella pneumoniae Carbapenemase-Producing K. pneumoniae: Convergence of Two Evolutionary Mechanisms Creates the Perfect Storm.</title>
        <authorList>
            <person name="Rojas L.J."/>
            <person name="Weinstock G.M."/>
            <person name="De La Cadena E."/>
            <person name="Diaz L."/>
            <person name="Rios R."/>
            <person name="Hanson B.M."/>
            <person name="Brown J.S."/>
            <person name="Vats P."/>
            <person name="Phillips D.S."/>
            <person name="Nguyen H."/>
            <person name="Hujer K.M."/>
            <person name="Correa A."/>
            <person name="Adams M.D."/>
            <person name="Perez F."/>
            <person name="Sodergren E."/>
            <person name="Narechania A."/>
            <person name="Planet P.J."/>
            <person name="Villegas M.V."/>
            <person name="Bonomo R.A."/>
            <person name="Arias C.A."/>
        </authorList>
    </citation>
    <scope>NUCLEOTIDE SEQUENCE [LARGE SCALE GENOMIC DNA]</scope>
    <source>
        <strain evidence="13 32">COL-Kpn30</strain>
    </source>
</reference>
<comment type="similarity">
    <text evidence="1 6">Belongs to the carbohydrate kinase PfkB family.</text>
</comment>
<evidence type="ECO:0000256" key="4">
    <source>
        <dbReference type="ARBA" id="ARBA00022777"/>
    </source>
</evidence>
<evidence type="ECO:0000313" key="27">
    <source>
        <dbReference type="EMBL" id="TDK01959.1"/>
    </source>
</evidence>
<evidence type="ECO:0000313" key="22">
    <source>
        <dbReference type="EMBL" id="SSK22167.1"/>
    </source>
</evidence>
<dbReference type="EMBL" id="QRCF01000009">
    <property type="protein sequence ID" value="RDT92997.1"/>
    <property type="molecule type" value="Genomic_DNA"/>
</dbReference>
<dbReference type="PANTHER" id="PTHR46566:SF1">
    <property type="entry name" value="1-PHOSPHOFRUCTOKINASE"/>
    <property type="match status" value="1"/>
</dbReference>
<reference evidence="14 33" key="3">
    <citation type="submission" date="2017-09" db="EMBL/GenBank/DDBJ databases">
        <title>Molecular Epidemiology of Livestock-Associated Methicillin Resistant Staphylococcus aureus (LA-MRSA) and Extended-Spectrum Beta-Lactamase (ESBL)-Producing Enterobacteriaceae in Pigs and Exposed Workers in Cameroon and South Africa.</title>
        <authorList>
            <person name="Founou L."/>
            <person name="Founou R.C."/>
            <person name="Allam M."/>
            <person name="Ismail A."/>
            <person name="Essack S.Y."/>
        </authorList>
    </citation>
    <scope>NUCLEOTIDE SEQUENCE [LARGE SCALE GENOMIC DNA]</scope>
    <source>
        <strain evidence="14 33">HH516E4IA</strain>
    </source>
</reference>
<dbReference type="Proteomes" id="UP000269921">
    <property type="component" value="Unassembled WGS sequence"/>
</dbReference>
<dbReference type="EMBL" id="UWVH01000001">
    <property type="protein sequence ID" value="VCV76370.1"/>
    <property type="molecule type" value="Genomic_DNA"/>
</dbReference>
<dbReference type="EMBL" id="RDAM01000001">
    <property type="protein sequence ID" value="RRF06648.1"/>
    <property type="molecule type" value="Genomic_DNA"/>
</dbReference>
<dbReference type="InterPro" id="IPR029056">
    <property type="entry name" value="Ribokinase-like"/>
</dbReference>
<dbReference type="GO" id="GO:0008662">
    <property type="term" value="F:1-phosphofructokinase activity"/>
    <property type="evidence" value="ECO:0007669"/>
    <property type="project" value="InterPro"/>
</dbReference>
<dbReference type="Proteomes" id="UP000294876">
    <property type="component" value="Unassembled WGS sequence"/>
</dbReference>
<reference evidence="11 47" key="13">
    <citation type="submission" date="2019-07" db="EMBL/GenBank/DDBJ databases">
        <title>Genome sequence of OXA-232-producing Klebsiella pneumoniae ST23 from septicemic neonate.</title>
        <authorList>
            <person name="Mukherjee S."/>
            <person name="Naha S."/>
            <person name="Bhadury P."/>
            <person name="Basu S."/>
        </authorList>
    </citation>
    <scope>NUCLEOTIDE SEQUENCE [LARGE SCALE GENOMIC DNA]</scope>
    <source>
        <strain evidence="11 47">EN5275</strain>
    </source>
</reference>
<dbReference type="Proteomes" id="UP000234439">
    <property type="component" value="Unassembled WGS sequence"/>
</dbReference>
<dbReference type="Proteomes" id="UP000259364">
    <property type="component" value="Unassembled WGS sequence"/>
</dbReference>
<evidence type="ECO:0000313" key="45">
    <source>
        <dbReference type="Proteomes" id="UP000439817"/>
    </source>
</evidence>
<name>A0A086IT99_KLEPN</name>
<evidence type="ECO:0000313" key="15">
    <source>
        <dbReference type="EMBL" id="QOU52404.1"/>
    </source>
</evidence>
<dbReference type="Proteomes" id="UP000245817">
    <property type="component" value="Unassembled WGS sequence"/>
</dbReference>
<evidence type="ECO:0000313" key="43">
    <source>
        <dbReference type="Proteomes" id="UP000294951"/>
    </source>
</evidence>
<dbReference type="Proteomes" id="UP000294951">
    <property type="component" value="Unassembled WGS sequence"/>
</dbReference>
<dbReference type="Proteomes" id="UP000253559">
    <property type="component" value="Unassembled WGS sequence"/>
</dbReference>
<dbReference type="EMBL" id="SMTN01000008">
    <property type="protein sequence ID" value="TDK01959.1"/>
    <property type="molecule type" value="Genomic_DNA"/>
</dbReference>
<evidence type="ECO:0000313" key="9">
    <source>
        <dbReference type="EMBL" id="MBD3719463.1"/>
    </source>
</evidence>
<dbReference type="GO" id="GO:0005829">
    <property type="term" value="C:cytosol"/>
    <property type="evidence" value="ECO:0007669"/>
    <property type="project" value="TreeGrafter"/>
</dbReference>
<dbReference type="EMBL" id="CP066534">
    <property type="protein sequence ID" value="QQL33279.1"/>
    <property type="molecule type" value="Genomic_DNA"/>
</dbReference>
<dbReference type="PANTHER" id="PTHR46566">
    <property type="entry name" value="1-PHOSPHOFRUCTOKINASE-RELATED"/>
    <property type="match status" value="1"/>
</dbReference>
<dbReference type="InterPro" id="IPR011611">
    <property type="entry name" value="PfkB_dom"/>
</dbReference>
<reference evidence="10 46" key="16">
    <citation type="submission" date="2019-11" db="EMBL/GenBank/DDBJ databases">
        <title>Molecular typing, antibiotic resistance determination and virulence profiling for 36 multidrug-resistant clinical Klebsiella pneumoniae isolates using second- and third-generation sequencing.</title>
        <authorList>
            <person name="Shelenkov A."/>
            <person name="Mikhaylova Y."/>
            <person name="Yanushevich Y."/>
            <person name="Samoilov A."/>
            <person name="Petrova L."/>
            <person name="Fomina V."/>
            <person name="Gusarov V."/>
            <person name="Zamyatin M."/>
            <person name="Shagin D."/>
        </authorList>
    </citation>
    <scope>NUCLEOTIDE SEQUENCE [LARGE SCALE GENOMIC DNA]</scope>
    <source>
        <strain evidence="10 46">CriePir226</strain>
    </source>
</reference>
<evidence type="ECO:0000313" key="24">
    <source>
        <dbReference type="EMBL" id="SWF74075.1"/>
    </source>
</evidence>
<dbReference type="EMBL" id="UJHH01000015">
    <property type="protein sequence ID" value="SWF74075.1"/>
    <property type="molecule type" value="Genomic_DNA"/>
</dbReference>
<reference evidence="29 39" key="8">
    <citation type="submission" date="2018-10" db="EMBL/GenBank/DDBJ databases">
        <authorList>
            <person name="Noll B N."/>
        </authorList>
    </citation>
    <scope>NUCLEOTIDE SEQUENCE [LARGE SCALE GENOMIC DNA]</scope>
    <source>
        <strain evidence="29">Kpneu006</strain>
    </source>
</reference>
<dbReference type="EMBL" id="JACXTF010000001">
    <property type="protein sequence ID" value="MBD3719463.1"/>
    <property type="molecule type" value="Genomic_DNA"/>
</dbReference>
<dbReference type="Proteomes" id="UP000595568">
    <property type="component" value="Chromosome"/>
</dbReference>
<dbReference type="NCBIfam" id="TIGR03168">
    <property type="entry name" value="1-PFK"/>
    <property type="match status" value="1"/>
</dbReference>
<dbReference type="Proteomes" id="UP000283322">
    <property type="component" value="Unassembled WGS sequence"/>
</dbReference>
<dbReference type="Proteomes" id="UP000258798">
    <property type="component" value="Unassembled WGS sequence"/>
</dbReference>
<sequence length="304" mass="33477">MIHTLTLNTAIDMNIFCDPLQPAAVNRTRQTEYCPNGKGVNVSLVLHHYQQPTHVMGIFGGFTGRYIVEELRKQHINVTPAWVAEPTRINIFINDGSDEYKLVNPGARIDDEGKEQILHHLQCVAPGDYLVISGSLPPGIESRFYSEILVLCQQKGCEVILDISHPVLRQLLEWRPLLIKPNDDELKEIFGLDVSSPRRVREAMQTLHQLGARNVLLTLGAQGLYFSNGAQLWFCSAPKIELVSSACAGDAALGAFLSHWLNTDDIPQALALASATGADVAASAGLGKLNRTQELLQQLQIVQL</sequence>
<dbReference type="Gene3D" id="3.40.1190.20">
    <property type="match status" value="1"/>
</dbReference>
<dbReference type="OMA" id="GHVNMAH"/>
<evidence type="ECO:0000313" key="8">
    <source>
        <dbReference type="EMBL" id="KII03076.1"/>
    </source>
</evidence>
<evidence type="ECO:0000313" key="36">
    <source>
        <dbReference type="Proteomes" id="UP000258798"/>
    </source>
</evidence>
<evidence type="ECO:0000256" key="3">
    <source>
        <dbReference type="ARBA" id="ARBA00022741"/>
    </source>
</evidence>
<evidence type="ECO:0000313" key="11">
    <source>
        <dbReference type="EMBL" id="MSS31717.1"/>
    </source>
</evidence>
<evidence type="ECO:0000256" key="2">
    <source>
        <dbReference type="ARBA" id="ARBA00022679"/>
    </source>
</evidence>
<keyword evidence="3" id="KW-0547">Nucleotide-binding</keyword>
<evidence type="ECO:0000313" key="30">
    <source>
        <dbReference type="EMBL" id="VGC96819.1"/>
    </source>
</evidence>
<reference evidence="27 43" key="12">
    <citation type="submission" date="2019-03" db="EMBL/GenBank/DDBJ databases">
        <title>Multidrug-Resistant Klebsiella pneumoniae Clinical Bloodstream Isolates in Shanghai, China.</title>
        <authorList>
            <person name="Wang S."/>
        </authorList>
    </citation>
    <scope>NUCLEOTIDE SEQUENCE [LARGE SCALE GENOMIC DNA]</scope>
    <source>
        <strain evidence="27 43">RJ1071</strain>
    </source>
</reference>
<evidence type="ECO:0000256" key="5">
    <source>
        <dbReference type="ARBA" id="ARBA00022840"/>
    </source>
</evidence>
<feature type="domain" description="Carbohydrate kinase PfkB" evidence="7">
    <location>
        <begin position="11"/>
        <end position="287"/>
    </location>
</feature>
<reference evidence="18" key="5">
    <citation type="submission" date="2018-07" db="EMBL/GenBank/DDBJ databases">
        <authorList>
            <person name="Martins R.C."/>
            <person name="Perdigao-Neto L.V."/>
            <person name="Costa S.F."/>
            <person name="Levin A.S.S."/>
        </authorList>
    </citation>
    <scope>NUCLEOTIDE SEQUENCE</scope>
    <source>
        <strain evidence="18">BC_5001</strain>
    </source>
</reference>
<dbReference type="EMBL" id="NCMJ01000204">
    <property type="protein sequence ID" value="PLE24355.1"/>
    <property type="molecule type" value="Genomic_DNA"/>
</dbReference>
<evidence type="ECO:0000313" key="12">
    <source>
        <dbReference type="EMBL" id="MUA41388.1"/>
    </source>
</evidence>
<reference evidence="17 50" key="20">
    <citation type="submission" date="2021-01" db="EMBL/GenBank/DDBJ databases">
        <title>Genome sequencing of apramycin resistant K. pneumoniae.</title>
        <authorList>
            <person name="Chen L."/>
            <person name="Kreiswirth B."/>
        </authorList>
    </citation>
    <scope>NUCLEOTIDE SEQUENCE [LARGE SCALE GENOMIC DNA]</scope>
    <source>
        <strain evidence="17 50">59493</strain>
    </source>
</reference>
<dbReference type="EMBL" id="MPYG04000147">
    <property type="protein sequence ID" value="ROG92749.1"/>
    <property type="molecule type" value="Genomic_DNA"/>
</dbReference>
<dbReference type="KEGG" id="kpnu:LI86_03010"/>
<evidence type="ECO:0000313" key="28">
    <source>
        <dbReference type="EMBL" id="TYL71003.1"/>
    </source>
</evidence>
<evidence type="ECO:0000313" key="26">
    <source>
        <dbReference type="EMBL" id="SXG16966.1"/>
    </source>
</evidence>
<dbReference type="EMBL" id="UJRG01000005">
    <property type="protein sequence ID" value="SWT13057.1"/>
    <property type="molecule type" value="Genomic_DNA"/>
</dbReference>
<evidence type="ECO:0000313" key="16">
    <source>
        <dbReference type="EMBL" id="QQL33279.1"/>
    </source>
</evidence>
<evidence type="ECO:0000313" key="21">
    <source>
        <dbReference type="EMBL" id="RRF06648.1"/>
    </source>
</evidence>
<evidence type="ECO:0000313" key="37">
    <source>
        <dbReference type="Proteomes" id="UP000258905"/>
    </source>
</evidence>
<evidence type="ECO:0000313" key="31">
    <source>
        <dbReference type="Proteomes" id="UP000031820"/>
    </source>
</evidence>
<dbReference type="Proteomes" id="UP000275975">
    <property type="component" value="Unassembled WGS sequence"/>
</dbReference>
<dbReference type="EMBL" id="JRRF01000017">
    <property type="protein sequence ID" value="KII03076.1"/>
    <property type="molecule type" value="Genomic_DNA"/>
</dbReference>
<reference evidence="35 36" key="7">
    <citation type="submission" date="2018-08" db="EMBL/GenBank/DDBJ databases">
        <authorList>
            <consortium name="Pathogen Informatics"/>
        </authorList>
    </citation>
    <scope>NUCLEOTIDE SEQUENCE [LARGE SCALE GENOMIC DNA]</scope>
    <source>
        <strain evidence="22 34">4300STDY6470422</strain>
        <strain evidence="30 42">5012STDY7312589</strain>
        <strain evidence="26 35">EuSCAPE_AT002</strain>
        <strain evidence="23 37">EuSCAPE_GR003</strain>
        <strain evidence="25 36">EuSCAPE_TR125</strain>
        <strain evidence="24 38">EuSCAPE_UK014</strain>
    </source>
</reference>
<protein>
    <recommendedName>
        <fullName evidence="6">Phosphofructokinase</fullName>
    </recommendedName>
</protein>
<evidence type="ECO:0000313" key="40">
    <source>
        <dbReference type="Proteomes" id="UP000275975"/>
    </source>
</evidence>
<reference evidence="9" key="18">
    <citation type="submission" date="2020-07" db="EMBL/GenBank/DDBJ databases">
        <title>Clinical and genomic characterization of carbapenemase-producing Enterobacterales causing secondary infections during the COVID-19 crisis at a New York City hospital.</title>
        <authorList>
            <person name="Gomez-Simmonds A."/>
            <person name="Annavajhala M.K."/>
            <person name="Uhlemann A.-C."/>
        </authorList>
    </citation>
    <scope>NUCLEOTIDE SEQUENCE</scope>
    <source>
        <strain evidence="9">NK1594</strain>
    </source>
</reference>
<reference evidence="21" key="10">
    <citation type="submission" date="2018-10" db="EMBL/GenBank/DDBJ databases">
        <authorList>
            <person name="Fan Y."/>
            <person name="Timp W."/>
            <person name="Bergman Y."/>
            <person name="Tamma P."/>
            <person name="Simner P."/>
        </authorList>
    </citation>
    <scope>NUCLEOTIDE SEQUENCE</scope>
    <source>
        <strain evidence="21">KLPN_104</strain>
    </source>
</reference>
<dbReference type="AlphaFoldDB" id="A0A086IT99"/>
<dbReference type="Proteomes" id="UP000622731">
    <property type="component" value="Unassembled WGS sequence"/>
</dbReference>
<dbReference type="Proteomes" id="UP000258905">
    <property type="component" value="Unassembled WGS sequence"/>
</dbReference>
<evidence type="ECO:0000313" key="19">
    <source>
        <dbReference type="EMBL" id="RDT92997.1"/>
    </source>
</evidence>
<dbReference type="Proteomes" id="UP000322977">
    <property type="component" value="Unassembled WGS sequence"/>
</dbReference>
<evidence type="ECO:0000313" key="47">
    <source>
        <dbReference type="Proteomes" id="UP000468995"/>
    </source>
</evidence>
<keyword evidence="2 6" id="KW-0808">Transferase</keyword>
<evidence type="ECO:0000313" key="46">
    <source>
        <dbReference type="Proteomes" id="UP000441029"/>
    </source>
</evidence>
<dbReference type="EMBL" id="PCFF01000003">
    <property type="protein sequence ID" value="PVU63853.1"/>
    <property type="molecule type" value="Genomic_DNA"/>
</dbReference>